<dbReference type="InterPro" id="IPR009078">
    <property type="entry name" value="Ferritin-like_SF"/>
</dbReference>
<dbReference type="InterPro" id="IPR003251">
    <property type="entry name" value="Rr_diiron-bd_dom"/>
</dbReference>
<dbReference type="PANTHER" id="PTHR33746:SF4">
    <property type="entry name" value="RUBRERYTHRIN"/>
    <property type="match status" value="1"/>
</dbReference>
<dbReference type="InterPro" id="IPR052753">
    <property type="entry name" value="Rbr2/Nigerythrin"/>
</dbReference>
<reference evidence="2" key="1">
    <citation type="journal article" date="2014" name="Front. Microbiol.">
        <title>High frequency of phylogenetically diverse reductive dehalogenase-homologous genes in deep subseafloor sedimentary metagenomes.</title>
        <authorList>
            <person name="Kawai M."/>
            <person name="Futagami T."/>
            <person name="Toyoda A."/>
            <person name="Takaki Y."/>
            <person name="Nishi S."/>
            <person name="Hori S."/>
            <person name="Arai W."/>
            <person name="Tsubouchi T."/>
            <person name="Morono Y."/>
            <person name="Uchiyama I."/>
            <person name="Ito T."/>
            <person name="Fujiyama A."/>
            <person name="Inagaki F."/>
            <person name="Takami H."/>
        </authorList>
    </citation>
    <scope>NUCLEOTIDE SEQUENCE</scope>
    <source>
        <strain evidence="2">Expedition CK06-06</strain>
    </source>
</reference>
<accession>X1UGI7</accession>
<dbReference type="PROSITE" id="PS50905">
    <property type="entry name" value="FERRITIN_LIKE"/>
    <property type="match status" value="1"/>
</dbReference>
<evidence type="ECO:0000259" key="1">
    <source>
        <dbReference type="PROSITE" id="PS50905"/>
    </source>
</evidence>
<comment type="caution">
    <text evidence="2">The sequence shown here is derived from an EMBL/GenBank/DDBJ whole genome shotgun (WGS) entry which is preliminary data.</text>
</comment>
<dbReference type="SUPFAM" id="SSF47240">
    <property type="entry name" value="Ferritin-like"/>
    <property type="match status" value="1"/>
</dbReference>
<dbReference type="AlphaFoldDB" id="X1UGI7"/>
<feature type="non-terminal residue" evidence="2">
    <location>
        <position position="1"/>
    </location>
</feature>
<dbReference type="Pfam" id="PF02915">
    <property type="entry name" value="Rubrerythrin"/>
    <property type="match status" value="1"/>
</dbReference>
<organism evidence="2">
    <name type="scientific">marine sediment metagenome</name>
    <dbReference type="NCBI Taxonomy" id="412755"/>
    <lineage>
        <taxon>unclassified sequences</taxon>
        <taxon>metagenomes</taxon>
        <taxon>ecological metagenomes</taxon>
    </lineage>
</organism>
<feature type="domain" description="Ferritin-like diiron" evidence="1">
    <location>
        <begin position="1"/>
        <end position="50"/>
    </location>
</feature>
<dbReference type="InterPro" id="IPR009040">
    <property type="entry name" value="Ferritin-like_diiron"/>
</dbReference>
<evidence type="ECO:0000313" key="2">
    <source>
        <dbReference type="EMBL" id="GAJ16649.1"/>
    </source>
</evidence>
<proteinExistence type="predicted"/>
<dbReference type="Gene3D" id="1.20.1260.10">
    <property type="match status" value="1"/>
</dbReference>
<dbReference type="InterPro" id="IPR012347">
    <property type="entry name" value="Ferritin-like"/>
</dbReference>
<dbReference type="GO" id="GO:0046872">
    <property type="term" value="F:metal ion binding"/>
    <property type="evidence" value="ECO:0007669"/>
    <property type="project" value="InterPro"/>
</dbReference>
<feature type="non-terminal residue" evidence="2">
    <location>
        <position position="50"/>
    </location>
</feature>
<dbReference type="GO" id="GO:0016491">
    <property type="term" value="F:oxidoreductase activity"/>
    <property type="evidence" value="ECO:0007669"/>
    <property type="project" value="InterPro"/>
</dbReference>
<gene>
    <name evidence="2" type="ORF">S12H4_63211</name>
</gene>
<dbReference type="PANTHER" id="PTHR33746">
    <property type="entry name" value="RUBRERYTHRIN"/>
    <property type="match status" value="1"/>
</dbReference>
<sequence>FFADKAEKEGHTQIARLFRATADAETVHARSHLRAIGGIGSTRDNLEAAI</sequence>
<protein>
    <recommendedName>
        <fullName evidence="1">Ferritin-like diiron domain-containing protein</fullName>
    </recommendedName>
</protein>
<dbReference type="EMBL" id="BARW01042848">
    <property type="protein sequence ID" value="GAJ16649.1"/>
    <property type="molecule type" value="Genomic_DNA"/>
</dbReference>
<name>X1UGI7_9ZZZZ</name>